<feature type="transmembrane region" description="Helical" evidence="6">
    <location>
        <begin position="17"/>
        <end position="39"/>
    </location>
</feature>
<dbReference type="InterPro" id="IPR052337">
    <property type="entry name" value="SAT4-like"/>
</dbReference>
<evidence type="ECO:0000256" key="6">
    <source>
        <dbReference type="SAM" id="Phobius"/>
    </source>
</evidence>
<feature type="transmembrane region" description="Helical" evidence="6">
    <location>
        <begin position="94"/>
        <end position="113"/>
    </location>
</feature>
<dbReference type="AlphaFoldDB" id="A0A3S4B6J5"/>
<proteinExistence type="inferred from homology"/>
<protein>
    <submittedName>
        <fullName evidence="8">755419e1-bb18-420c-879b-b9f89632c9bc</fullName>
    </submittedName>
</protein>
<feature type="transmembrane region" description="Helical" evidence="6">
    <location>
        <begin position="51"/>
        <end position="74"/>
    </location>
</feature>
<organism evidence="8 9">
    <name type="scientific">Thermothielavioides terrestris</name>
    <dbReference type="NCBI Taxonomy" id="2587410"/>
    <lineage>
        <taxon>Eukaryota</taxon>
        <taxon>Fungi</taxon>
        <taxon>Dikarya</taxon>
        <taxon>Ascomycota</taxon>
        <taxon>Pezizomycotina</taxon>
        <taxon>Sordariomycetes</taxon>
        <taxon>Sordariomycetidae</taxon>
        <taxon>Sordariales</taxon>
        <taxon>Chaetomiaceae</taxon>
        <taxon>Thermothielavioides</taxon>
    </lineage>
</organism>
<keyword evidence="3 6" id="KW-1133">Transmembrane helix</keyword>
<evidence type="ECO:0000256" key="4">
    <source>
        <dbReference type="ARBA" id="ARBA00023136"/>
    </source>
</evidence>
<feature type="transmembrane region" description="Helical" evidence="6">
    <location>
        <begin position="181"/>
        <end position="201"/>
    </location>
</feature>
<comment type="subcellular location">
    <subcellularLocation>
        <location evidence="1">Membrane</location>
        <topology evidence="1">Multi-pass membrane protein</topology>
    </subcellularLocation>
</comment>
<dbReference type="EMBL" id="OUUZ01000009">
    <property type="protein sequence ID" value="SPQ23128.1"/>
    <property type="molecule type" value="Genomic_DNA"/>
</dbReference>
<evidence type="ECO:0000313" key="9">
    <source>
        <dbReference type="Proteomes" id="UP000289323"/>
    </source>
</evidence>
<feature type="transmembrane region" description="Helical" evidence="6">
    <location>
        <begin position="208"/>
        <end position="230"/>
    </location>
</feature>
<evidence type="ECO:0000313" key="8">
    <source>
        <dbReference type="EMBL" id="SPQ23128.1"/>
    </source>
</evidence>
<feature type="domain" description="Rhodopsin" evidence="7">
    <location>
        <begin position="35"/>
        <end position="273"/>
    </location>
</feature>
<dbReference type="Proteomes" id="UP000289323">
    <property type="component" value="Unassembled WGS sequence"/>
</dbReference>
<accession>A0A3S4B6J5</accession>
<evidence type="ECO:0000256" key="5">
    <source>
        <dbReference type="ARBA" id="ARBA00038359"/>
    </source>
</evidence>
<keyword evidence="4 6" id="KW-0472">Membrane</keyword>
<comment type="similarity">
    <text evidence="5">Belongs to the SAT4 family.</text>
</comment>
<evidence type="ECO:0000256" key="3">
    <source>
        <dbReference type="ARBA" id="ARBA00022989"/>
    </source>
</evidence>
<reference evidence="8 9" key="1">
    <citation type="submission" date="2018-04" db="EMBL/GenBank/DDBJ databases">
        <authorList>
            <person name="Huttner S."/>
            <person name="Dainat J."/>
        </authorList>
    </citation>
    <scope>NUCLEOTIDE SEQUENCE [LARGE SCALE GENOMIC DNA]</scope>
</reference>
<sequence length="299" mass="32849">MSATPDPAVSAQSEQPAAIALTVLLPTLAAVAVSLRLYTRKVILERTGPDDWLIVVALFLSIGTSIEIILETHFGLGRHQWTVPPDAILKQMKALYASVITYNLANNVTKMSFLLQYRRIFGSSSPTADCVCRWLFVFVLLWAVTQGIVLGLCCIPVTAFAPSMADRCLDTLKVWYFSSSLNLVTDFAIFAVPLPCLYNLTMPRHQKILVVSIFSLGFFTCIISVIRFIYLPVTTSTKDPTWDNVELSLWSAAELNCGIICASLQTLRPLLARCIPALAYSGPHGWRVRTISDGNTSGG</sequence>
<dbReference type="PANTHER" id="PTHR33048:SF47">
    <property type="entry name" value="INTEGRAL MEMBRANE PROTEIN-RELATED"/>
    <property type="match status" value="1"/>
</dbReference>
<gene>
    <name evidence="8" type="ORF">TT172_LOCUS5547</name>
</gene>
<dbReference type="PANTHER" id="PTHR33048">
    <property type="entry name" value="PTH11-LIKE INTEGRAL MEMBRANE PROTEIN (AFU_ORTHOLOGUE AFUA_5G11245)"/>
    <property type="match status" value="1"/>
</dbReference>
<evidence type="ECO:0000256" key="1">
    <source>
        <dbReference type="ARBA" id="ARBA00004141"/>
    </source>
</evidence>
<keyword evidence="2 6" id="KW-0812">Transmembrane</keyword>
<evidence type="ECO:0000259" key="7">
    <source>
        <dbReference type="Pfam" id="PF20684"/>
    </source>
</evidence>
<feature type="transmembrane region" description="Helical" evidence="6">
    <location>
        <begin position="134"/>
        <end position="161"/>
    </location>
</feature>
<name>A0A3S4B6J5_9PEZI</name>
<dbReference type="InterPro" id="IPR049326">
    <property type="entry name" value="Rhodopsin_dom_fungi"/>
</dbReference>
<dbReference type="Pfam" id="PF20684">
    <property type="entry name" value="Fung_rhodopsin"/>
    <property type="match status" value="1"/>
</dbReference>
<evidence type="ECO:0000256" key="2">
    <source>
        <dbReference type="ARBA" id="ARBA00022692"/>
    </source>
</evidence>
<dbReference type="GO" id="GO:0016020">
    <property type="term" value="C:membrane"/>
    <property type="evidence" value="ECO:0007669"/>
    <property type="project" value="UniProtKB-SubCell"/>
</dbReference>